<dbReference type="EMBL" id="CYPS01000057">
    <property type="protein sequence ID" value="CUH44749.1"/>
    <property type="molecule type" value="Genomic_DNA"/>
</dbReference>
<dbReference type="SUPFAM" id="SSF55347">
    <property type="entry name" value="Glyceraldehyde-3-phosphate dehydrogenase-like, C-terminal domain"/>
    <property type="match status" value="1"/>
</dbReference>
<dbReference type="Proteomes" id="UP000050786">
    <property type="component" value="Unassembled WGS sequence"/>
</dbReference>
<evidence type="ECO:0000259" key="1">
    <source>
        <dbReference type="Pfam" id="PF01408"/>
    </source>
</evidence>
<dbReference type="Gene3D" id="3.40.50.720">
    <property type="entry name" value="NAD(P)-binding Rossmann-like Domain"/>
    <property type="match status" value="1"/>
</dbReference>
<dbReference type="RefSeq" id="WP_058274705.1">
    <property type="nucleotide sequence ID" value="NZ_CYPS01000057.1"/>
</dbReference>
<dbReference type="PANTHER" id="PTHR43377">
    <property type="entry name" value="BILIVERDIN REDUCTASE A"/>
    <property type="match status" value="1"/>
</dbReference>
<proteinExistence type="predicted"/>
<keyword evidence="3" id="KW-0560">Oxidoreductase</keyword>
<dbReference type="GO" id="GO:0033712">
    <property type="term" value="F:1,5-anhydro-D-fructose reductase (1,5-anhydro-D-mannitol-forming) activity"/>
    <property type="evidence" value="ECO:0007669"/>
    <property type="project" value="UniProtKB-EC"/>
</dbReference>
<dbReference type="Gene3D" id="3.30.360.10">
    <property type="entry name" value="Dihydrodipicolinate Reductase, domain 2"/>
    <property type="match status" value="1"/>
</dbReference>
<dbReference type="SUPFAM" id="SSF51735">
    <property type="entry name" value="NAD(P)-binding Rossmann-fold domains"/>
    <property type="match status" value="1"/>
</dbReference>
<feature type="domain" description="GFO/IDH/MocA-like oxidoreductase" evidence="2">
    <location>
        <begin position="121"/>
        <end position="254"/>
    </location>
</feature>
<sequence>MKRILVAGGGLIGIRHVRAVIEHPGCMLVGLADPDGSIQIDAPRFASMDEVQDPVDGVIIATPTRLHAEHGILAASRGWNMLIEKPVAASVDDALRLKTAVRQTNVRSLVGHHRRYHTTLQHLKEVIAQGTIGRVINVSLLWAMRKPDSYFEQNWRTSDGSPVMINLVHDIDVLRFVIGEITDVVALPGASIRGSDRIESGAVAIAFENGATGTISFADTAPSPWGFEAGTGENPNIGTTHQDMIWITGTSGAVSFPSMTLWRGKDWGTAAQKDQLTRPEQQRAPLEAQLDHFLDVIDGAPPLIDVEDAARTLEVTSRIEHGLKARTTRARAPA</sequence>
<dbReference type="Pfam" id="PF22725">
    <property type="entry name" value="GFO_IDH_MocA_C3"/>
    <property type="match status" value="1"/>
</dbReference>
<evidence type="ECO:0000259" key="2">
    <source>
        <dbReference type="Pfam" id="PF22725"/>
    </source>
</evidence>
<dbReference type="InterPro" id="IPR051450">
    <property type="entry name" value="Gfo/Idh/MocA_Oxidoreductases"/>
</dbReference>
<name>A0A0P1E766_9RHOB</name>
<protein>
    <submittedName>
        <fullName evidence="3">1,5-anhydro-D-fructose reductase</fullName>
        <ecNumber evidence="3">1.1.1.292</ecNumber>
    </submittedName>
</protein>
<organism evidence="3 4">
    <name type="scientific">Ruegeria atlantica</name>
    <dbReference type="NCBI Taxonomy" id="81569"/>
    <lineage>
        <taxon>Bacteria</taxon>
        <taxon>Pseudomonadati</taxon>
        <taxon>Pseudomonadota</taxon>
        <taxon>Alphaproteobacteria</taxon>
        <taxon>Rhodobacterales</taxon>
        <taxon>Roseobacteraceae</taxon>
        <taxon>Ruegeria</taxon>
    </lineage>
</organism>
<dbReference type="AlphaFoldDB" id="A0A0P1E766"/>
<dbReference type="Pfam" id="PF01408">
    <property type="entry name" value="GFO_IDH_MocA"/>
    <property type="match status" value="1"/>
</dbReference>
<evidence type="ECO:0000313" key="4">
    <source>
        <dbReference type="Proteomes" id="UP000050786"/>
    </source>
</evidence>
<dbReference type="PANTHER" id="PTHR43377:SF8">
    <property type="entry name" value="BLR3664 PROTEIN"/>
    <property type="match status" value="1"/>
</dbReference>
<dbReference type="InterPro" id="IPR000683">
    <property type="entry name" value="Gfo/Idh/MocA-like_OxRdtase_N"/>
</dbReference>
<dbReference type="GO" id="GO:0000166">
    <property type="term" value="F:nucleotide binding"/>
    <property type="evidence" value="ECO:0007669"/>
    <property type="project" value="InterPro"/>
</dbReference>
<accession>A0A0P1E766</accession>
<gene>
    <name evidence="3" type="primary">afr</name>
    <name evidence="3" type="ORF">RUM4293_03655</name>
</gene>
<reference evidence="4" key="1">
    <citation type="submission" date="2015-09" db="EMBL/GenBank/DDBJ databases">
        <authorList>
            <person name="Rodrigo-Torres L."/>
            <person name="Arahal D.R."/>
        </authorList>
    </citation>
    <scope>NUCLEOTIDE SEQUENCE [LARGE SCALE GENOMIC DNA]</scope>
    <source>
        <strain evidence="4">CECT 4293</strain>
    </source>
</reference>
<dbReference type="InterPro" id="IPR055170">
    <property type="entry name" value="GFO_IDH_MocA-like_dom"/>
</dbReference>
<feature type="domain" description="Gfo/Idh/MocA-like oxidoreductase N-terminal" evidence="1">
    <location>
        <begin position="3"/>
        <end position="112"/>
    </location>
</feature>
<dbReference type="EC" id="1.1.1.292" evidence="3"/>
<evidence type="ECO:0000313" key="3">
    <source>
        <dbReference type="EMBL" id="CUH44749.1"/>
    </source>
</evidence>
<keyword evidence="4" id="KW-1185">Reference proteome</keyword>
<dbReference type="InterPro" id="IPR036291">
    <property type="entry name" value="NAD(P)-bd_dom_sf"/>
</dbReference>